<proteinExistence type="predicted"/>
<evidence type="ECO:0000313" key="1">
    <source>
        <dbReference type="EMBL" id="CAI9914683.1"/>
    </source>
</evidence>
<dbReference type="EMBL" id="CAXDID020000205">
    <property type="protein sequence ID" value="CAL6055080.1"/>
    <property type="molecule type" value="Genomic_DNA"/>
</dbReference>
<comment type="caution">
    <text evidence="2">The sequence shown here is derived from an EMBL/GenBank/DDBJ whole genome shotgun (WGS) entry which is preliminary data.</text>
</comment>
<dbReference type="AlphaFoldDB" id="A0AA86QPV3"/>
<reference evidence="4 7" key="2">
    <citation type="submission" date="2024-07" db="EMBL/GenBank/DDBJ databases">
        <authorList>
            <person name="Akdeniz Z."/>
        </authorList>
    </citation>
    <scope>NUCLEOTIDE SEQUENCE [LARGE SCALE GENOMIC DNA]</scope>
</reference>
<accession>A0AA86QPV3</accession>
<reference evidence="2" key="1">
    <citation type="submission" date="2023-06" db="EMBL/GenBank/DDBJ databases">
        <authorList>
            <person name="Kurt Z."/>
        </authorList>
    </citation>
    <scope>NUCLEOTIDE SEQUENCE</scope>
</reference>
<evidence type="ECO:0000313" key="7">
    <source>
        <dbReference type="Proteomes" id="UP001642409"/>
    </source>
</evidence>
<sequence length="102" mass="11320">MTQSNYENNQAVTTSLASAAFLQFIIVTANCKLCTAVGSWAIAVDRSAEASITGELAAEQSLEPVKYIGKQRDIISYTYFISNYNIYVYTNNRDGDQKWMAS</sequence>
<dbReference type="Proteomes" id="UP001642409">
    <property type="component" value="Unassembled WGS sequence"/>
</dbReference>
<evidence type="ECO:0000313" key="4">
    <source>
        <dbReference type="EMBL" id="CAL6055080.1"/>
    </source>
</evidence>
<dbReference type="EMBL" id="CAXDID020000277">
    <property type="protein sequence ID" value="CAL6069381.1"/>
    <property type="molecule type" value="Genomic_DNA"/>
</dbReference>
<name>A0AA86QPV3_9EUKA</name>
<dbReference type="EMBL" id="CATOUU010000895">
    <property type="protein sequence ID" value="CAI9957918.1"/>
    <property type="molecule type" value="Genomic_DNA"/>
</dbReference>
<evidence type="ECO:0000313" key="3">
    <source>
        <dbReference type="EMBL" id="CAI9961721.1"/>
    </source>
</evidence>
<protein>
    <submittedName>
        <fullName evidence="4">Hypothetical_protein</fullName>
    </submittedName>
</protein>
<gene>
    <name evidence="1" type="ORF">HINF_LOCUS2328</name>
    <name evidence="2" type="ORF">HINF_LOCUS45563</name>
    <name evidence="4" type="ORF">HINF_LOCUS46370</name>
    <name evidence="3" type="ORF">HINF_LOCUS49366</name>
    <name evidence="5" type="ORF">HINF_LOCUS53952</name>
    <name evidence="6" type="ORF">HINF_LOCUS58453</name>
</gene>
<dbReference type="EMBL" id="CATOUU010000056">
    <property type="protein sequence ID" value="CAI9914683.1"/>
    <property type="molecule type" value="Genomic_DNA"/>
</dbReference>
<organism evidence="2">
    <name type="scientific">Hexamita inflata</name>
    <dbReference type="NCBI Taxonomy" id="28002"/>
    <lineage>
        <taxon>Eukaryota</taxon>
        <taxon>Metamonada</taxon>
        <taxon>Diplomonadida</taxon>
        <taxon>Hexamitidae</taxon>
        <taxon>Hexamitinae</taxon>
        <taxon>Hexamita</taxon>
    </lineage>
</organism>
<keyword evidence="7" id="KW-1185">Reference proteome</keyword>
<dbReference type="EMBL" id="CATOUU010000944">
    <property type="protein sequence ID" value="CAI9961721.1"/>
    <property type="molecule type" value="Genomic_DNA"/>
</dbReference>
<evidence type="ECO:0000313" key="5">
    <source>
        <dbReference type="EMBL" id="CAL6069381.1"/>
    </source>
</evidence>
<evidence type="ECO:0000313" key="2">
    <source>
        <dbReference type="EMBL" id="CAI9957918.1"/>
    </source>
</evidence>
<dbReference type="EMBL" id="CAXDID020000329">
    <property type="protein sequence ID" value="CAL6077568.1"/>
    <property type="molecule type" value="Genomic_DNA"/>
</dbReference>
<evidence type="ECO:0000313" key="6">
    <source>
        <dbReference type="EMBL" id="CAL6077568.1"/>
    </source>
</evidence>